<dbReference type="InterPro" id="IPR001647">
    <property type="entry name" value="HTH_TetR"/>
</dbReference>
<evidence type="ECO:0000256" key="1">
    <source>
        <dbReference type="ARBA" id="ARBA00023015"/>
    </source>
</evidence>
<dbReference type="InterPro" id="IPR036271">
    <property type="entry name" value="Tet_transcr_reg_TetR-rel_C_sf"/>
</dbReference>
<dbReference type="GO" id="GO:0000976">
    <property type="term" value="F:transcription cis-regulatory region binding"/>
    <property type="evidence" value="ECO:0007669"/>
    <property type="project" value="TreeGrafter"/>
</dbReference>
<dbReference type="Proteomes" id="UP000322079">
    <property type="component" value="Chromosome"/>
</dbReference>
<evidence type="ECO:0000313" key="6">
    <source>
        <dbReference type="EMBL" id="QEL55111.1"/>
    </source>
</evidence>
<protein>
    <submittedName>
        <fullName evidence="6">TetR/AcrR family transcriptional regulator</fullName>
    </submittedName>
</protein>
<dbReference type="Gene3D" id="1.10.357.10">
    <property type="entry name" value="Tetracycline Repressor, domain 2"/>
    <property type="match status" value="1"/>
</dbReference>
<dbReference type="SUPFAM" id="SSF48498">
    <property type="entry name" value="Tetracyclin repressor-like, C-terminal domain"/>
    <property type="match status" value="1"/>
</dbReference>
<dbReference type="SUPFAM" id="SSF46689">
    <property type="entry name" value="Homeodomain-like"/>
    <property type="match status" value="1"/>
</dbReference>
<evidence type="ECO:0000313" key="7">
    <source>
        <dbReference type="Proteomes" id="UP000322079"/>
    </source>
</evidence>
<dbReference type="Pfam" id="PF00440">
    <property type="entry name" value="TetR_N"/>
    <property type="match status" value="1"/>
</dbReference>
<dbReference type="EMBL" id="CP043473">
    <property type="protein sequence ID" value="QEL55111.1"/>
    <property type="molecule type" value="Genomic_DNA"/>
</dbReference>
<feature type="DNA-binding region" description="H-T-H motif" evidence="4">
    <location>
        <begin position="31"/>
        <end position="50"/>
    </location>
</feature>
<feature type="domain" description="HTH tetR-type" evidence="5">
    <location>
        <begin position="8"/>
        <end position="68"/>
    </location>
</feature>
<dbReference type="PANTHER" id="PTHR30055:SF234">
    <property type="entry name" value="HTH-TYPE TRANSCRIPTIONAL REGULATOR BETI"/>
    <property type="match status" value="1"/>
</dbReference>
<evidence type="ECO:0000259" key="5">
    <source>
        <dbReference type="PROSITE" id="PS50977"/>
    </source>
</evidence>
<reference evidence="6 7" key="1">
    <citation type="submission" date="2019-08" db="EMBL/GenBank/DDBJ databases">
        <title>Chromobacterium paludis, a novel bacterium isolated from a Maryland marsh pond.</title>
        <authorList>
            <person name="Blackburn M.B."/>
            <person name="Gundersen-Rindal D.E."/>
        </authorList>
    </citation>
    <scope>NUCLEOTIDE SEQUENCE [LARGE SCALE GENOMIC DNA]</scope>
    <source>
        <strain evidence="7">IIBBL 257-1</strain>
    </source>
</reference>
<dbReference type="AlphaFoldDB" id="A0A5C1DEA3"/>
<keyword evidence="2 4" id="KW-0238">DNA-binding</keyword>
<keyword evidence="7" id="KW-1185">Reference proteome</keyword>
<name>A0A5C1DEA3_9NEIS</name>
<sequence>MDAPGKSDGTRQRLLRQGLAMVERTGLRGLVVREVAAAAGVNPGSFVYHFGSRDKFVTELVELWYAPIYRQLRQAARLRQPGDALDKLRAVFEQLLQLAAANAGVASHVLADALAGERVAQAFLLSLPSRHVRLLLLLLARAQRQGRLIGAPPPQLLCYLISAIGLPLLLARGPLAACDWLPPLARQLQGWMGEIPAARQRLDWALAGIVRNGEKR</sequence>
<dbReference type="PANTHER" id="PTHR30055">
    <property type="entry name" value="HTH-TYPE TRANSCRIPTIONAL REGULATOR RUTR"/>
    <property type="match status" value="1"/>
</dbReference>
<keyword evidence="3" id="KW-0804">Transcription</keyword>
<organism evidence="6 7">
    <name type="scientific">Chromobacterium paludis</name>
    <dbReference type="NCBI Taxonomy" id="2605945"/>
    <lineage>
        <taxon>Bacteria</taxon>
        <taxon>Pseudomonadati</taxon>
        <taxon>Pseudomonadota</taxon>
        <taxon>Betaproteobacteria</taxon>
        <taxon>Neisseriales</taxon>
        <taxon>Chromobacteriaceae</taxon>
        <taxon>Chromobacterium</taxon>
    </lineage>
</organism>
<dbReference type="InterPro" id="IPR050109">
    <property type="entry name" value="HTH-type_TetR-like_transc_reg"/>
</dbReference>
<evidence type="ECO:0000256" key="3">
    <source>
        <dbReference type="ARBA" id="ARBA00023163"/>
    </source>
</evidence>
<accession>A0A5C1DEA3</accession>
<gene>
    <name evidence="6" type="ORF">FYK34_05790</name>
</gene>
<proteinExistence type="predicted"/>
<dbReference type="InterPro" id="IPR009057">
    <property type="entry name" value="Homeodomain-like_sf"/>
</dbReference>
<dbReference type="PROSITE" id="PS50977">
    <property type="entry name" value="HTH_TETR_2"/>
    <property type="match status" value="1"/>
</dbReference>
<keyword evidence="1" id="KW-0805">Transcription regulation</keyword>
<evidence type="ECO:0000256" key="4">
    <source>
        <dbReference type="PROSITE-ProRule" id="PRU00335"/>
    </source>
</evidence>
<dbReference type="GO" id="GO:0003700">
    <property type="term" value="F:DNA-binding transcription factor activity"/>
    <property type="evidence" value="ECO:0007669"/>
    <property type="project" value="TreeGrafter"/>
</dbReference>
<evidence type="ECO:0000256" key="2">
    <source>
        <dbReference type="ARBA" id="ARBA00023125"/>
    </source>
</evidence>
<dbReference type="KEGG" id="chrm:FYK34_05790"/>
<dbReference type="RefSeq" id="WP_149295482.1">
    <property type="nucleotide sequence ID" value="NZ_CP043473.1"/>
</dbReference>